<evidence type="ECO:0000313" key="2">
    <source>
        <dbReference type="Proteomes" id="UP001638806"/>
    </source>
</evidence>
<comment type="caution">
    <text evidence="1">The sequence shown here is derived from an EMBL/GenBank/DDBJ whole genome shotgun (WGS) entry which is preliminary data.</text>
</comment>
<dbReference type="Proteomes" id="UP001638806">
    <property type="component" value="Unassembled WGS sequence"/>
</dbReference>
<name>A0ACC4DT43_PURLI</name>
<protein>
    <submittedName>
        <fullName evidence="1">Uncharacterized protein</fullName>
    </submittedName>
</protein>
<evidence type="ECO:0000313" key="1">
    <source>
        <dbReference type="EMBL" id="KAL3959520.1"/>
    </source>
</evidence>
<reference evidence="1" key="1">
    <citation type="submission" date="2024-12" db="EMBL/GenBank/DDBJ databases">
        <title>Comparative genomics and development of molecular markers within Purpureocillium lilacinum and among Purpureocillium species.</title>
        <authorList>
            <person name="Yeh Z.-Y."/>
            <person name="Ni N.-T."/>
            <person name="Lo P.-H."/>
            <person name="Mushyakhwo K."/>
            <person name="Lin C.-F."/>
            <person name="Nai Y.-S."/>
        </authorList>
    </citation>
    <scope>NUCLEOTIDE SEQUENCE</scope>
    <source>
        <strain evidence="1">NCHU-NPUST-175</strain>
    </source>
</reference>
<gene>
    <name evidence="1" type="ORF">ACCO45_004637</name>
</gene>
<sequence length="873" mass="99038">MFGKSRPSKADDDRYRGYPLEWPTSDRWNPHYEVPRNSLENPNSNTPARRETPTTPPECFDTGSRKQPAATARELPINAEDGVEGTEKRQHAELEAEEEGLADLSHWLETLGEIYMNNLDNRARWDPRWLNVTRRERYDGLRSASITILDYVAGDTGPRTALIAGKRHLAAALQSRPDNSEVRVVMVTDLSRFVMGALGQLFDMDPEFWFEHLANSGYAASDSQLKVANAVWMNWAERETRFRHRALPGVGQRTEWNSRRRAKGRTWAHLRWGRLGLMHYLGKKGFHEDEIERRLGDGRWIVERDITLDKNGLLMTERRLAKAKRASEKRNKKQPATTTAPEMPGRAKSTNVYRSYSTFEGLPKNVSAWRNRDLRVVAPEGGELLVGNGSSREENSCGVALLPRRLISTRHRPPFSKADLKRQKKEAIKQRLKSKKLRTDPDQEKDAFAASAPRESAFDDESVSAYTSDEEYDEDYEKELREDYADPKPHSRDRDYARKYSLPTDSLLRRQMSTLSTEAMSDDQSLVTSTLARLILDDFLQLLAEIRLQLDHLDNDISAELYGQLVESIGNSTRQNLSWMRATLQELRDWSDHLSSTVLIHAHPDITAELAELSLDVKALQARAEQTLNLLLSSMGLAQSSMVIDQTSGINKLTELAFFFVPISFITSVFSMQVSELTSTPPRIWTWGVALSTVVLSTYFIRSSLRSPSVRVAVLHCRATIINRFSSSQASSASRRLNTVGNRAIAKFLFFFICVVGILTTLVVVLSILFILLFGGLWLGTIATALYFIITRWPEPAVLVPCFLSLPLSGLGMYATWYWYDEITDWGEAVVEGSAYVMRRIFPDKWTLEKADDEDLAKEGVNTYARQALILAT</sequence>
<accession>A0ACC4DT43</accession>
<dbReference type="EMBL" id="JBGNUJ010000004">
    <property type="protein sequence ID" value="KAL3959520.1"/>
    <property type="molecule type" value="Genomic_DNA"/>
</dbReference>
<organism evidence="1 2">
    <name type="scientific">Purpureocillium lilacinum</name>
    <name type="common">Paecilomyces lilacinus</name>
    <dbReference type="NCBI Taxonomy" id="33203"/>
    <lineage>
        <taxon>Eukaryota</taxon>
        <taxon>Fungi</taxon>
        <taxon>Dikarya</taxon>
        <taxon>Ascomycota</taxon>
        <taxon>Pezizomycotina</taxon>
        <taxon>Sordariomycetes</taxon>
        <taxon>Hypocreomycetidae</taxon>
        <taxon>Hypocreales</taxon>
        <taxon>Ophiocordycipitaceae</taxon>
        <taxon>Purpureocillium</taxon>
    </lineage>
</organism>
<keyword evidence="2" id="KW-1185">Reference proteome</keyword>
<proteinExistence type="predicted"/>